<proteinExistence type="predicted"/>
<feature type="non-terminal residue" evidence="1">
    <location>
        <position position="59"/>
    </location>
</feature>
<organism evidence="1 2">
    <name type="scientific">Hymenolepis diminuta</name>
    <name type="common">Rat tapeworm</name>
    <dbReference type="NCBI Taxonomy" id="6216"/>
    <lineage>
        <taxon>Eukaryota</taxon>
        <taxon>Metazoa</taxon>
        <taxon>Spiralia</taxon>
        <taxon>Lophotrochozoa</taxon>
        <taxon>Platyhelminthes</taxon>
        <taxon>Cestoda</taxon>
        <taxon>Eucestoda</taxon>
        <taxon>Cyclophyllidea</taxon>
        <taxon>Hymenolepididae</taxon>
        <taxon>Hymenolepis</taxon>
    </lineage>
</organism>
<protein>
    <submittedName>
        <fullName evidence="1">Uncharacterized protein</fullName>
    </submittedName>
</protein>
<dbReference type="EMBL" id="CABIJS010000155">
    <property type="protein sequence ID" value="VUZ45022.1"/>
    <property type="molecule type" value="Genomic_DNA"/>
</dbReference>
<sequence length="59" mass="6646">MKHKHEPLSRRLLCQSLNVKPTVTAKVAPNEPAPSSGALQLANKPVPLLYYFVEYFKSH</sequence>
<keyword evidence="2" id="KW-1185">Reference proteome</keyword>
<reference evidence="1 2" key="1">
    <citation type="submission" date="2019-07" db="EMBL/GenBank/DDBJ databases">
        <authorList>
            <person name="Jastrzebski P J."/>
            <person name="Paukszto L."/>
            <person name="Jastrzebski P J."/>
        </authorList>
    </citation>
    <scope>NUCLEOTIDE SEQUENCE [LARGE SCALE GENOMIC DNA]</scope>
    <source>
        <strain evidence="1 2">WMS-il1</strain>
    </source>
</reference>
<dbReference type="Proteomes" id="UP000321570">
    <property type="component" value="Unassembled WGS sequence"/>
</dbReference>
<evidence type="ECO:0000313" key="2">
    <source>
        <dbReference type="Proteomes" id="UP000321570"/>
    </source>
</evidence>
<accession>A0A564YCM0</accession>
<dbReference type="AlphaFoldDB" id="A0A564YCM0"/>
<gene>
    <name evidence="1" type="ORF">WMSIL1_LOCUS5087</name>
</gene>
<name>A0A564YCM0_HYMDI</name>
<evidence type="ECO:0000313" key="1">
    <source>
        <dbReference type="EMBL" id="VUZ45022.1"/>
    </source>
</evidence>